<proteinExistence type="predicted"/>
<dbReference type="InterPro" id="IPR023210">
    <property type="entry name" value="NADP_OxRdtase_dom"/>
</dbReference>
<feature type="domain" description="NADP-dependent oxidoreductase" evidence="2">
    <location>
        <begin position="9"/>
        <end position="308"/>
    </location>
</feature>
<evidence type="ECO:0000259" key="2">
    <source>
        <dbReference type="Pfam" id="PF00248"/>
    </source>
</evidence>
<sequence length="311" mass="34684">MTKALQFSKLIFGANVFGWTVDQAESFNLLDYALEHGISSIDTADMYSVWVPGHQGGESERIIGQWLKQTPSNRDKITLITKVGMKMSDTQQGLSKKYIKQAIEDSLKRLNTDYVDVYLSHCADEHTPIEETLSAYADLLQEGKVLNIGASNYSGAQLLQALHTSTEKGLPQYSVFEPEYSLVDREQYETEYQPVCESHDLKVITYFSLASGFLTGKYRTLADVEKSSRKDMVLKYFNERGLNILTTLDQLAAKYHAEVSEVALAWTMAHPSITAPIASATSIQQLASLVNATQLTLEAEDIALLTQVSQY</sequence>
<evidence type="ECO:0000256" key="1">
    <source>
        <dbReference type="ARBA" id="ARBA00023002"/>
    </source>
</evidence>
<dbReference type="RefSeq" id="WP_087619761.1">
    <property type="nucleotide sequence ID" value="NZ_NEXX01000001.1"/>
</dbReference>
<dbReference type="InterPro" id="IPR036812">
    <property type="entry name" value="NAD(P)_OxRdtase_dom_sf"/>
</dbReference>
<reference evidence="3 4" key="1">
    <citation type="submission" date="2017-05" db="EMBL/GenBank/DDBJ databases">
        <title>Acinetobacter populi ANC 5415 (= PBJ7), whole genome shotgun sequencing project.</title>
        <authorList>
            <person name="Nemec A."/>
            <person name="Radolfova-Krizova L."/>
        </authorList>
    </citation>
    <scope>NUCLEOTIDE SEQUENCE [LARGE SCALE GENOMIC DNA]</scope>
    <source>
        <strain evidence="3 4">PBJ7</strain>
    </source>
</reference>
<evidence type="ECO:0000313" key="4">
    <source>
        <dbReference type="Proteomes" id="UP000196536"/>
    </source>
</evidence>
<gene>
    <name evidence="3" type="ORF">CAP51_05790</name>
</gene>
<dbReference type="FunFam" id="3.20.20.100:FF:000004">
    <property type="entry name" value="Oxidoreductase, aldo/keto reductase"/>
    <property type="match status" value="1"/>
</dbReference>
<dbReference type="InterPro" id="IPR050523">
    <property type="entry name" value="AKR_Detox_Biosynth"/>
</dbReference>
<dbReference type="EMBL" id="NEXX01000001">
    <property type="protein sequence ID" value="OUY09104.1"/>
    <property type="molecule type" value="Genomic_DNA"/>
</dbReference>
<dbReference type="SUPFAM" id="SSF51430">
    <property type="entry name" value="NAD(P)-linked oxidoreductase"/>
    <property type="match status" value="1"/>
</dbReference>
<dbReference type="OrthoDB" id="9772407at2"/>
<dbReference type="AlphaFoldDB" id="A0A1Z9Z3S0"/>
<dbReference type="Gene3D" id="3.20.20.100">
    <property type="entry name" value="NADP-dependent oxidoreductase domain"/>
    <property type="match status" value="1"/>
</dbReference>
<dbReference type="PANTHER" id="PTHR43364:SF6">
    <property type="entry name" value="OXIDOREDUCTASE-RELATED"/>
    <property type="match status" value="1"/>
</dbReference>
<name>A0A1Z9Z3S0_9GAMM</name>
<organism evidence="3 4">
    <name type="scientific">Acinetobacter populi</name>
    <dbReference type="NCBI Taxonomy" id="1582270"/>
    <lineage>
        <taxon>Bacteria</taxon>
        <taxon>Pseudomonadati</taxon>
        <taxon>Pseudomonadota</taxon>
        <taxon>Gammaproteobacteria</taxon>
        <taxon>Moraxellales</taxon>
        <taxon>Moraxellaceae</taxon>
        <taxon>Acinetobacter</taxon>
    </lineage>
</organism>
<dbReference type="CDD" id="cd19081">
    <property type="entry name" value="AKR_AKR9C1"/>
    <property type="match status" value="1"/>
</dbReference>
<evidence type="ECO:0000313" key="3">
    <source>
        <dbReference type="EMBL" id="OUY09104.1"/>
    </source>
</evidence>
<dbReference type="Pfam" id="PF00248">
    <property type="entry name" value="Aldo_ket_red"/>
    <property type="match status" value="1"/>
</dbReference>
<dbReference type="GO" id="GO:0005829">
    <property type="term" value="C:cytosol"/>
    <property type="evidence" value="ECO:0007669"/>
    <property type="project" value="TreeGrafter"/>
</dbReference>
<comment type="caution">
    <text evidence="3">The sequence shown here is derived from an EMBL/GenBank/DDBJ whole genome shotgun (WGS) entry which is preliminary data.</text>
</comment>
<protein>
    <submittedName>
        <fullName evidence="3">Alcohol dehydrogenase</fullName>
    </submittedName>
</protein>
<dbReference type="GO" id="GO:0016491">
    <property type="term" value="F:oxidoreductase activity"/>
    <property type="evidence" value="ECO:0007669"/>
    <property type="project" value="UniProtKB-KW"/>
</dbReference>
<dbReference type="PANTHER" id="PTHR43364">
    <property type="entry name" value="NADH-SPECIFIC METHYLGLYOXAL REDUCTASE-RELATED"/>
    <property type="match status" value="1"/>
</dbReference>
<dbReference type="Proteomes" id="UP000196536">
    <property type="component" value="Unassembled WGS sequence"/>
</dbReference>
<accession>A0A1Z9Z3S0</accession>
<keyword evidence="1" id="KW-0560">Oxidoreductase</keyword>
<keyword evidence="4" id="KW-1185">Reference proteome</keyword>